<dbReference type="SUPFAM" id="SSF64288">
    <property type="entry name" value="Chorismate lyase-like"/>
    <property type="match status" value="1"/>
</dbReference>
<dbReference type="GO" id="GO:0003700">
    <property type="term" value="F:DNA-binding transcription factor activity"/>
    <property type="evidence" value="ECO:0007669"/>
    <property type="project" value="InterPro"/>
</dbReference>
<feature type="domain" description="HTH gntR-type" evidence="4">
    <location>
        <begin position="4"/>
        <end position="72"/>
    </location>
</feature>
<dbReference type="SUPFAM" id="SSF46785">
    <property type="entry name" value="Winged helix' DNA-binding domain"/>
    <property type="match status" value="1"/>
</dbReference>
<dbReference type="PRINTS" id="PR00035">
    <property type="entry name" value="HTHGNTR"/>
</dbReference>
<dbReference type="PROSITE" id="PS50949">
    <property type="entry name" value="HTH_GNTR"/>
    <property type="match status" value="1"/>
</dbReference>
<dbReference type="AlphaFoldDB" id="A0A412FJZ7"/>
<dbReference type="Pfam" id="PF00392">
    <property type="entry name" value="GntR"/>
    <property type="match status" value="1"/>
</dbReference>
<evidence type="ECO:0000259" key="4">
    <source>
        <dbReference type="PROSITE" id="PS50949"/>
    </source>
</evidence>
<evidence type="ECO:0000256" key="1">
    <source>
        <dbReference type="ARBA" id="ARBA00023015"/>
    </source>
</evidence>
<dbReference type="PANTHER" id="PTHR44846">
    <property type="entry name" value="MANNOSYL-D-GLYCERATE TRANSPORT/METABOLISM SYSTEM REPRESSOR MNGR-RELATED"/>
    <property type="match status" value="1"/>
</dbReference>
<dbReference type="EMBL" id="QRUP01000027">
    <property type="protein sequence ID" value="RGR68471.1"/>
    <property type="molecule type" value="Genomic_DNA"/>
</dbReference>
<dbReference type="GO" id="GO:0003677">
    <property type="term" value="F:DNA binding"/>
    <property type="evidence" value="ECO:0007669"/>
    <property type="project" value="UniProtKB-KW"/>
</dbReference>
<dbReference type="InterPro" id="IPR050679">
    <property type="entry name" value="Bact_HTH_transcr_reg"/>
</dbReference>
<dbReference type="CDD" id="cd07377">
    <property type="entry name" value="WHTH_GntR"/>
    <property type="match status" value="1"/>
</dbReference>
<evidence type="ECO:0000313" key="5">
    <source>
        <dbReference type="EMBL" id="RGR68471.1"/>
    </source>
</evidence>
<dbReference type="InterPro" id="IPR011663">
    <property type="entry name" value="UTRA"/>
</dbReference>
<dbReference type="SMART" id="SM00345">
    <property type="entry name" value="HTH_GNTR"/>
    <property type="match status" value="1"/>
</dbReference>
<reference evidence="5 6" key="1">
    <citation type="submission" date="2018-08" db="EMBL/GenBank/DDBJ databases">
        <title>A genome reference for cultivated species of the human gut microbiota.</title>
        <authorList>
            <person name="Zou Y."/>
            <person name="Xue W."/>
            <person name="Luo G."/>
        </authorList>
    </citation>
    <scope>NUCLEOTIDE SEQUENCE [LARGE SCALE GENOMIC DNA]</scope>
    <source>
        <strain evidence="5 6">AF24-29</strain>
    </source>
</reference>
<sequence>MKEMPKYKIIENYIIDRIQSGDLKPGDQIETEKQLSEKFDIGRLTVNKALINLAQEGYIERTAGKGSFVLPRMVTKSISQGGSFTDDMASVGMKAGSQLIEYKVYKASDVPEVAEYLELADDELIHYFVRLRTGDGEPIALSYTYISAKIVPAINVKALEGSLTEYLHSVGVYRGGALHKMSAHLPSESQKKLLGVGNVALLLNEHITYDEQRHPYEYIKTYYISSQYAYTFRTGFLAER</sequence>
<keyword evidence="2" id="KW-0238">DNA-binding</keyword>
<evidence type="ECO:0000256" key="2">
    <source>
        <dbReference type="ARBA" id="ARBA00023125"/>
    </source>
</evidence>
<dbReference type="Pfam" id="PF07702">
    <property type="entry name" value="UTRA"/>
    <property type="match status" value="1"/>
</dbReference>
<dbReference type="SMART" id="SM00866">
    <property type="entry name" value="UTRA"/>
    <property type="match status" value="1"/>
</dbReference>
<comment type="caution">
    <text evidence="5">The sequence shown here is derived from an EMBL/GenBank/DDBJ whole genome shotgun (WGS) entry which is preliminary data.</text>
</comment>
<gene>
    <name evidence="5" type="ORF">DWY25_15860</name>
</gene>
<accession>A0A412FJZ7</accession>
<evidence type="ECO:0000313" key="6">
    <source>
        <dbReference type="Proteomes" id="UP000284178"/>
    </source>
</evidence>
<keyword evidence="6" id="KW-1185">Reference proteome</keyword>
<dbReference type="InterPro" id="IPR028978">
    <property type="entry name" value="Chorismate_lyase_/UTRA_dom_sf"/>
</dbReference>
<dbReference type="GeneID" id="83016872"/>
<keyword evidence="1" id="KW-0805">Transcription regulation</keyword>
<dbReference type="RefSeq" id="WP_117896044.1">
    <property type="nucleotide sequence ID" value="NZ_CABJCV010000027.1"/>
</dbReference>
<dbReference type="Proteomes" id="UP000284178">
    <property type="component" value="Unassembled WGS sequence"/>
</dbReference>
<dbReference type="InterPro" id="IPR000524">
    <property type="entry name" value="Tscrpt_reg_HTH_GntR"/>
</dbReference>
<dbReference type="InterPro" id="IPR036388">
    <property type="entry name" value="WH-like_DNA-bd_sf"/>
</dbReference>
<name>A0A412FJZ7_9FIRM</name>
<proteinExistence type="predicted"/>
<dbReference type="PANTHER" id="PTHR44846:SF1">
    <property type="entry name" value="MANNOSYL-D-GLYCERATE TRANSPORT_METABOLISM SYSTEM REPRESSOR MNGR-RELATED"/>
    <property type="match status" value="1"/>
</dbReference>
<dbReference type="Gene3D" id="3.40.1410.10">
    <property type="entry name" value="Chorismate lyase-like"/>
    <property type="match status" value="1"/>
</dbReference>
<dbReference type="GO" id="GO:0045892">
    <property type="term" value="P:negative regulation of DNA-templated transcription"/>
    <property type="evidence" value="ECO:0007669"/>
    <property type="project" value="TreeGrafter"/>
</dbReference>
<protein>
    <submittedName>
        <fullName evidence="5">GntR family transcriptional regulator</fullName>
    </submittedName>
</protein>
<dbReference type="Gene3D" id="1.10.10.10">
    <property type="entry name" value="Winged helix-like DNA-binding domain superfamily/Winged helix DNA-binding domain"/>
    <property type="match status" value="1"/>
</dbReference>
<dbReference type="InterPro" id="IPR036390">
    <property type="entry name" value="WH_DNA-bd_sf"/>
</dbReference>
<keyword evidence="3" id="KW-0804">Transcription</keyword>
<organism evidence="5 6">
    <name type="scientific">Holdemania filiformis</name>
    <dbReference type="NCBI Taxonomy" id="61171"/>
    <lineage>
        <taxon>Bacteria</taxon>
        <taxon>Bacillati</taxon>
        <taxon>Bacillota</taxon>
        <taxon>Erysipelotrichia</taxon>
        <taxon>Erysipelotrichales</taxon>
        <taxon>Erysipelotrichaceae</taxon>
        <taxon>Holdemania</taxon>
    </lineage>
</organism>
<evidence type="ECO:0000256" key="3">
    <source>
        <dbReference type="ARBA" id="ARBA00023163"/>
    </source>
</evidence>